<protein>
    <submittedName>
        <fullName evidence="1">Uncharacterized protein</fullName>
    </submittedName>
</protein>
<dbReference type="AlphaFoldDB" id="A0A074WH86"/>
<dbReference type="Proteomes" id="UP000030672">
    <property type="component" value="Unassembled WGS sequence"/>
</dbReference>
<reference evidence="1 2" key="1">
    <citation type="journal article" date="2014" name="BMC Genomics">
        <title>Genome sequencing of four Aureobasidium pullulans varieties: biotechnological potential, stress tolerance, and description of new species.</title>
        <authorList>
            <person name="Gostin Ar C."/>
            <person name="Ohm R.A."/>
            <person name="Kogej T."/>
            <person name="Sonjak S."/>
            <person name="Turk M."/>
            <person name="Zajc J."/>
            <person name="Zalar P."/>
            <person name="Grube M."/>
            <person name="Sun H."/>
            <person name="Han J."/>
            <person name="Sharma A."/>
            <person name="Chiniquy J."/>
            <person name="Ngan C.Y."/>
            <person name="Lipzen A."/>
            <person name="Barry K."/>
            <person name="Grigoriev I.V."/>
            <person name="Gunde-Cimerman N."/>
        </authorList>
    </citation>
    <scope>NUCLEOTIDE SEQUENCE [LARGE SCALE GENOMIC DNA]</scope>
    <source>
        <strain evidence="1 2">CBS 110374</strain>
    </source>
</reference>
<gene>
    <name evidence="1" type="ORF">M437DRAFT_85275</name>
</gene>
<sequence length="149" mass="16216">MSTPTPGYVYANPDDELFEIQGLQLVLAKVFADMNTRRCFATDALRQHVPLNVRPTNPLSSTNVLTAFAFGTLPTHLQAVSIYSRCARDAGSGFALARAARGLGLGLVDCIYKSPLLHLQAIFLGFGVLTTRAWALLEALNQDKRTSFS</sequence>
<evidence type="ECO:0000313" key="1">
    <source>
        <dbReference type="EMBL" id="KEQ61826.1"/>
    </source>
</evidence>
<evidence type="ECO:0000313" key="2">
    <source>
        <dbReference type="Proteomes" id="UP000030672"/>
    </source>
</evidence>
<organism evidence="1 2">
    <name type="scientific">Aureobasidium melanogenum (strain CBS 110374)</name>
    <name type="common">Aureobasidium pullulans var. melanogenum</name>
    <dbReference type="NCBI Taxonomy" id="1043003"/>
    <lineage>
        <taxon>Eukaryota</taxon>
        <taxon>Fungi</taxon>
        <taxon>Dikarya</taxon>
        <taxon>Ascomycota</taxon>
        <taxon>Pezizomycotina</taxon>
        <taxon>Dothideomycetes</taxon>
        <taxon>Dothideomycetidae</taxon>
        <taxon>Dothideales</taxon>
        <taxon>Saccotheciaceae</taxon>
        <taxon>Aureobasidium</taxon>
    </lineage>
</organism>
<proteinExistence type="predicted"/>
<dbReference type="HOGENOM" id="CLU_1749247_0_0_1"/>
<dbReference type="EMBL" id="KL584836">
    <property type="protein sequence ID" value="KEQ61826.1"/>
    <property type="molecule type" value="Genomic_DNA"/>
</dbReference>
<dbReference type="GeneID" id="63921639"/>
<name>A0A074WH86_AURM1</name>
<dbReference type="RefSeq" id="XP_040878849.1">
    <property type="nucleotide sequence ID" value="XM_041028266.1"/>
</dbReference>
<accession>A0A074WH86</accession>
<keyword evidence="2" id="KW-1185">Reference proteome</keyword>